<dbReference type="EMBL" id="LR796165">
    <property type="protein sequence ID" value="CAB4122801.1"/>
    <property type="molecule type" value="Genomic_DNA"/>
</dbReference>
<sequence>MAILQSITDIFRTDQLAGLHMFGGDTIKIALYSNANGASLSAATVGYTTTGEITLTGYTAGGTTLAGVQIAGVPGIGYVTWSDPLWALTQSGPIDGALIYNASKSNRAIAVLNFGVARYPVGTAFTVKFPTQDPSQNALIRLA</sequence>
<accession>A0A6J5KM04</accession>
<reference evidence="1" key="1">
    <citation type="submission" date="2020-04" db="EMBL/GenBank/DDBJ databases">
        <authorList>
            <person name="Chiriac C."/>
            <person name="Salcher M."/>
            <person name="Ghai R."/>
            <person name="Kavagutti S V."/>
        </authorList>
    </citation>
    <scope>NUCLEOTIDE SEQUENCE</scope>
</reference>
<name>A0A6J5KM04_9CAUD</name>
<protein>
    <submittedName>
        <fullName evidence="1">Uncharacterized protein</fullName>
    </submittedName>
</protein>
<organism evidence="1">
    <name type="scientific">uncultured Caudovirales phage</name>
    <dbReference type="NCBI Taxonomy" id="2100421"/>
    <lineage>
        <taxon>Viruses</taxon>
        <taxon>Duplodnaviria</taxon>
        <taxon>Heunggongvirae</taxon>
        <taxon>Uroviricota</taxon>
        <taxon>Caudoviricetes</taxon>
        <taxon>Peduoviridae</taxon>
        <taxon>Maltschvirus</taxon>
        <taxon>Maltschvirus maltsch</taxon>
    </lineage>
</organism>
<evidence type="ECO:0000313" key="1">
    <source>
        <dbReference type="EMBL" id="CAB4122801.1"/>
    </source>
</evidence>
<proteinExistence type="predicted"/>
<gene>
    <name evidence="1" type="ORF">UFOVP28_47</name>
</gene>